<dbReference type="OMA" id="CHNPEQQ"/>
<dbReference type="GO" id="GO:0006355">
    <property type="term" value="P:regulation of DNA-templated transcription"/>
    <property type="evidence" value="ECO:0007669"/>
    <property type="project" value="InterPro"/>
</dbReference>
<reference evidence="2" key="1">
    <citation type="submission" date="2023-03" db="UniProtKB">
        <authorList>
            <consortium name="Ensembl"/>
        </authorList>
    </citation>
    <scope>IDENTIFICATION</scope>
</reference>
<protein>
    <recommendedName>
        <fullName evidence="1">KRAB domain-containing protein</fullName>
    </recommendedName>
</protein>
<accession>A0A8C4PNH5</accession>
<dbReference type="Pfam" id="PF01352">
    <property type="entry name" value="KRAB"/>
    <property type="match status" value="1"/>
</dbReference>
<evidence type="ECO:0000313" key="2">
    <source>
        <dbReference type="Ensembl" id="ENSEASP00005018828.1"/>
    </source>
</evidence>
<organism evidence="2">
    <name type="scientific">Equus asinus asinus</name>
    <dbReference type="NCBI Taxonomy" id="83772"/>
    <lineage>
        <taxon>Eukaryota</taxon>
        <taxon>Metazoa</taxon>
        <taxon>Chordata</taxon>
        <taxon>Craniata</taxon>
        <taxon>Vertebrata</taxon>
        <taxon>Euteleostomi</taxon>
        <taxon>Mammalia</taxon>
        <taxon>Eutheria</taxon>
        <taxon>Laurasiatheria</taxon>
        <taxon>Perissodactyla</taxon>
        <taxon>Equidae</taxon>
        <taxon>Equus</taxon>
    </lineage>
</organism>
<dbReference type="SUPFAM" id="SSF109640">
    <property type="entry name" value="KRAB domain (Kruppel-associated box)"/>
    <property type="match status" value="1"/>
</dbReference>
<sequence>MLHRFHISRKPLFVKHEGSPGPLSFADVAAYCSPGQRGCLRPALRALCRDVMRKTYGHLGALGEFSGLSCHNPEQQ</sequence>
<dbReference type="PROSITE" id="PS50805">
    <property type="entry name" value="KRAB"/>
    <property type="match status" value="1"/>
</dbReference>
<dbReference type="AlphaFoldDB" id="A0A8C4PNH5"/>
<feature type="domain" description="KRAB" evidence="1">
    <location>
        <begin position="23"/>
        <end position="76"/>
    </location>
</feature>
<dbReference type="InterPro" id="IPR036051">
    <property type="entry name" value="KRAB_dom_sf"/>
</dbReference>
<dbReference type="Ensembl" id="ENSEAST00005020430.1">
    <property type="protein sequence ID" value="ENSEASP00005018828.1"/>
    <property type="gene ID" value="ENSEASG00005012977.1"/>
</dbReference>
<dbReference type="InterPro" id="IPR001909">
    <property type="entry name" value="KRAB"/>
</dbReference>
<dbReference type="Gene3D" id="6.10.140.140">
    <property type="match status" value="1"/>
</dbReference>
<dbReference type="SMART" id="SM00349">
    <property type="entry name" value="KRAB"/>
    <property type="match status" value="1"/>
</dbReference>
<evidence type="ECO:0000259" key="1">
    <source>
        <dbReference type="PROSITE" id="PS50805"/>
    </source>
</evidence>
<proteinExistence type="predicted"/>
<name>A0A8C4PNH5_EQUAS</name>